<dbReference type="RefSeq" id="WP_121908277.1">
    <property type="nucleotide sequence ID" value="NZ_REFC01000014.1"/>
</dbReference>
<keyword evidence="3" id="KW-1185">Reference proteome</keyword>
<sequence length="325" mass="35958">MDKKHIILLFVGLFFFGIALSQKKDNLNSEIQYFDVGNGVSYGYTKPKFFDILTNQPQNMVDFGSFLIQKENILWTGMALGSTAALIPVDQKLLDNAQEIGEPWGLADDVRYIRVLGVELIPQDINGAIYYLGYGLVPMFISAGLYTSGKINNDYRAINTASVLMEVLLTSGVVVQVMKRTTGRESPSAAIENGNPGGHWTPFPSFKAYQDHTPSYDAMPSGHVTTLMATITVLATNYPEKKWIKPVGYSLMGVLGFQMMSSRVHWVSDYPLAILIGYAIGKNASNRRITKKIDDSVGERKTTFETNYSFSKIGDINVVGVSITF</sequence>
<accession>A0A3L9YEZ8</accession>
<gene>
    <name evidence="2" type="ORF">BXY75_2737</name>
</gene>
<dbReference type="Proteomes" id="UP000271339">
    <property type="component" value="Unassembled WGS sequence"/>
</dbReference>
<dbReference type="Gene3D" id="1.20.144.10">
    <property type="entry name" value="Phosphatidic acid phosphatase type 2/haloperoxidase"/>
    <property type="match status" value="1"/>
</dbReference>
<feature type="domain" description="Phosphatidic acid phosphatase type 2/haloperoxidase" evidence="1">
    <location>
        <begin position="164"/>
        <end position="281"/>
    </location>
</feature>
<dbReference type="AlphaFoldDB" id="A0A3L9YEZ8"/>
<name>A0A3L9YEZ8_9FLAO</name>
<dbReference type="Pfam" id="PF01569">
    <property type="entry name" value="PAP2"/>
    <property type="match status" value="1"/>
</dbReference>
<comment type="caution">
    <text evidence="2">The sequence shown here is derived from an EMBL/GenBank/DDBJ whole genome shotgun (WGS) entry which is preliminary data.</text>
</comment>
<reference evidence="2 3" key="1">
    <citation type="submission" date="2018-10" db="EMBL/GenBank/DDBJ databases">
        <title>Genomic Encyclopedia of Archaeal and Bacterial Type Strains, Phase II (KMG-II): from individual species to whole genera.</title>
        <authorList>
            <person name="Goeker M."/>
        </authorList>
    </citation>
    <scope>NUCLEOTIDE SEQUENCE [LARGE SCALE GENOMIC DNA]</scope>
    <source>
        <strain evidence="2 3">DSM 23424</strain>
    </source>
</reference>
<dbReference type="SUPFAM" id="SSF48317">
    <property type="entry name" value="Acid phosphatase/Vanadium-dependent haloperoxidase"/>
    <property type="match status" value="1"/>
</dbReference>
<organism evidence="2 3">
    <name type="scientific">Ulvibacter antarcticus</name>
    <dbReference type="NCBI Taxonomy" id="442714"/>
    <lineage>
        <taxon>Bacteria</taxon>
        <taxon>Pseudomonadati</taxon>
        <taxon>Bacteroidota</taxon>
        <taxon>Flavobacteriia</taxon>
        <taxon>Flavobacteriales</taxon>
        <taxon>Flavobacteriaceae</taxon>
        <taxon>Ulvibacter</taxon>
    </lineage>
</organism>
<dbReference type="OrthoDB" id="1429467at2"/>
<protein>
    <submittedName>
        <fullName evidence="2">PAP2 superfamily protein</fullName>
    </submittedName>
</protein>
<dbReference type="CDD" id="cd01610">
    <property type="entry name" value="PAP2_like"/>
    <property type="match status" value="1"/>
</dbReference>
<proteinExistence type="predicted"/>
<evidence type="ECO:0000313" key="3">
    <source>
        <dbReference type="Proteomes" id="UP000271339"/>
    </source>
</evidence>
<evidence type="ECO:0000259" key="1">
    <source>
        <dbReference type="Pfam" id="PF01569"/>
    </source>
</evidence>
<evidence type="ECO:0000313" key="2">
    <source>
        <dbReference type="EMBL" id="RMA57930.1"/>
    </source>
</evidence>
<dbReference type="EMBL" id="REFC01000014">
    <property type="protein sequence ID" value="RMA57930.1"/>
    <property type="molecule type" value="Genomic_DNA"/>
</dbReference>
<dbReference type="InterPro" id="IPR036938">
    <property type="entry name" value="PAP2/HPO_sf"/>
</dbReference>
<dbReference type="InterPro" id="IPR000326">
    <property type="entry name" value="PAP2/HPO"/>
</dbReference>